<feature type="compositionally biased region" description="Basic and acidic residues" evidence="1">
    <location>
        <begin position="731"/>
        <end position="742"/>
    </location>
</feature>
<name>A0A502CEY5_9GAMM</name>
<evidence type="ECO:0000256" key="2">
    <source>
        <dbReference type="SAM" id="SignalP"/>
    </source>
</evidence>
<dbReference type="InterPro" id="IPR046535">
    <property type="entry name" value="DUF6600"/>
</dbReference>
<dbReference type="Pfam" id="PF20245">
    <property type="entry name" value="DUF6600"/>
    <property type="match status" value="1"/>
</dbReference>
<feature type="compositionally biased region" description="Polar residues" evidence="1">
    <location>
        <begin position="630"/>
        <end position="639"/>
    </location>
</feature>
<evidence type="ECO:0000259" key="3">
    <source>
        <dbReference type="Pfam" id="PF04773"/>
    </source>
</evidence>
<dbReference type="PANTHER" id="PTHR38731">
    <property type="entry name" value="LIPL45-RELATED LIPOPROTEIN-RELATED"/>
    <property type="match status" value="1"/>
</dbReference>
<dbReference type="EMBL" id="RCZO01000001">
    <property type="protein sequence ID" value="TPG11747.1"/>
    <property type="molecule type" value="Genomic_DNA"/>
</dbReference>
<dbReference type="Pfam" id="PF04773">
    <property type="entry name" value="FecR"/>
    <property type="match status" value="1"/>
</dbReference>
<sequence>MRVLAEFLTPSRGSWRLLAILLLCAAAGLAQAQSAADDSADPPSRVARLSYISGDLGFLPAGAKDWSDASVNRPLTRGDRLSTGRDARAELELGGGTLRMDGQTDFGLLDLNDQLTQIELTQGTLNVTVRHLDAGQSYEIDTPTVALIIDQPGTFRVDIDDNGGGTQVTAFDGGATVYGEDNAQRTINPGRSYRFVDSSLAAVAISDIDGGDAFDAWSSERDRRYAQSNSSQYVSDDVVGYQDLDQYGDWQDTSDYGAVWYPTRVAADWAPYRDGHWAYIAPWGWTWVDDSPWGFAPYHYGRWAYTHRGWGWIPGPRGMRSIYAPALVAFVGGGGWSVGIGGGPVGWFPLGPGDIYNPWYRCGRSCYTNVNIRNMRGRRGDDRRADIDDHYNRYRNGTPSRGDRYVNRDAPRGFTAVPGNTFAGGRHVQRNLVQVDQRQLATAPLVSRDANKLRPIAGGAQPSRNPRVRNLPAGGFDREVVARHAPPVMAHDVAQDARGPGRGSHLADSPRAGMPGSNIRVLNPRDNRDRGTRPFPADRAGSDRIAGDDRRRSSGTPQQLPAITRITAGTPTETHNDNRTDARNAAALPSARFVHPRGRDSADPRESIPRPGVSYISGADESRSRPAYRDNSTLPQVPQIQRADQGPGNRDVPAGNERFQHFQSNRAMRQDSPMPTAPTRNADEPRFQRAEPAPRSYVHEQPRPMPAPTRNEPKQPTFQQPHYQPAQPRAETPRPQRSESRPAQKSAPRVRDDAQQR</sequence>
<evidence type="ECO:0000313" key="5">
    <source>
        <dbReference type="Proteomes" id="UP000319486"/>
    </source>
</evidence>
<organism evidence="4 5">
    <name type="scientific">Rhodanobacter glycinis</name>
    <dbReference type="NCBI Taxonomy" id="582702"/>
    <lineage>
        <taxon>Bacteria</taxon>
        <taxon>Pseudomonadati</taxon>
        <taxon>Pseudomonadota</taxon>
        <taxon>Gammaproteobacteria</taxon>
        <taxon>Lysobacterales</taxon>
        <taxon>Rhodanobacteraceae</taxon>
        <taxon>Rhodanobacter</taxon>
    </lineage>
</organism>
<keyword evidence="5" id="KW-1185">Reference proteome</keyword>
<dbReference type="Proteomes" id="UP000319486">
    <property type="component" value="Unassembled WGS sequence"/>
</dbReference>
<proteinExistence type="predicted"/>
<feature type="signal peptide" evidence="2">
    <location>
        <begin position="1"/>
        <end position="32"/>
    </location>
</feature>
<evidence type="ECO:0000256" key="1">
    <source>
        <dbReference type="SAM" id="MobiDB-lite"/>
    </source>
</evidence>
<feature type="compositionally biased region" description="Basic and acidic residues" evidence="1">
    <location>
        <begin position="597"/>
        <end position="608"/>
    </location>
</feature>
<accession>A0A502CEY5</accession>
<feature type="compositionally biased region" description="Basic and acidic residues" evidence="1">
    <location>
        <begin position="523"/>
        <end position="532"/>
    </location>
</feature>
<dbReference type="AlphaFoldDB" id="A0A502CEY5"/>
<feature type="compositionally biased region" description="Basic and acidic residues" evidence="1">
    <location>
        <begin position="540"/>
        <end position="552"/>
    </location>
</feature>
<feature type="compositionally biased region" description="Polar residues" evidence="1">
    <location>
        <begin position="554"/>
        <end position="573"/>
    </location>
</feature>
<reference evidence="4 5" key="1">
    <citation type="journal article" date="2019" name="Environ. Microbiol.">
        <title>Species interactions and distinct microbial communities in high Arctic permafrost affected cryosols are associated with the CH4 and CO2 gas fluxes.</title>
        <authorList>
            <person name="Altshuler I."/>
            <person name="Hamel J."/>
            <person name="Turney S."/>
            <person name="Magnuson E."/>
            <person name="Levesque R."/>
            <person name="Greer C."/>
            <person name="Whyte L.G."/>
        </authorList>
    </citation>
    <scope>NUCLEOTIDE SEQUENCE [LARGE SCALE GENOMIC DNA]</scope>
    <source>
        <strain evidence="4 5">S13Y</strain>
    </source>
</reference>
<feature type="region of interest" description="Disordered" evidence="1">
    <location>
        <begin position="452"/>
        <end position="472"/>
    </location>
</feature>
<feature type="chain" id="PRO_5021298541" description="FecR protein domain-containing protein" evidence="2">
    <location>
        <begin position="33"/>
        <end position="757"/>
    </location>
</feature>
<feature type="region of interest" description="Disordered" evidence="1">
    <location>
        <begin position="493"/>
        <end position="757"/>
    </location>
</feature>
<feature type="domain" description="FecR protein" evidence="3">
    <location>
        <begin position="79"/>
        <end position="174"/>
    </location>
</feature>
<evidence type="ECO:0000313" key="4">
    <source>
        <dbReference type="EMBL" id="TPG11747.1"/>
    </source>
</evidence>
<dbReference type="InterPro" id="IPR006860">
    <property type="entry name" value="FecR"/>
</dbReference>
<protein>
    <recommendedName>
        <fullName evidence="3">FecR protein domain-containing protein</fullName>
    </recommendedName>
</protein>
<gene>
    <name evidence="4" type="ORF">EAH88_04455</name>
</gene>
<keyword evidence="2" id="KW-0732">Signal</keyword>
<dbReference type="RefSeq" id="WP_140649356.1">
    <property type="nucleotide sequence ID" value="NZ_RCZO01000001.1"/>
</dbReference>
<dbReference type="PANTHER" id="PTHR38731:SF3">
    <property type="entry name" value="BLL6125 PROTEIN"/>
    <property type="match status" value="1"/>
</dbReference>
<comment type="caution">
    <text evidence="4">The sequence shown here is derived from an EMBL/GenBank/DDBJ whole genome shotgun (WGS) entry which is preliminary data.</text>
</comment>